<dbReference type="EMBL" id="PDWK01000088">
    <property type="protein sequence ID" value="KAF1685402.1"/>
    <property type="molecule type" value="Genomic_DNA"/>
</dbReference>
<dbReference type="Proteomes" id="UP000717981">
    <property type="component" value="Unassembled WGS sequence"/>
</dbReference>
<feature type="transmembrane region" description="Helical" evidence="1">
    <location>
        <begin position="65"/>
        <end position="84"/>
    </location>
</feature>
<proteinExistence type="predicted"/>
<keyword evidence="3" id="KW-1185">Reference proteome</keyword>
<dbReference type="OrthoDB" id="6057745at2"/>
<keyword evidence="1" id="KW-0812">Transmembrane</keyword>
<accession>A0A921TGY8</accession>
<sequence>MSKLTIITDRALELAEQAGAGLRHAGSNLRGAGAGAGQWIKAGAALGAARTGVRVAGNTVRRHPVAVAAAAAVVGAGVLTYLLYRKRRQQARQAAIEGQARHLGREALDERARAAEGAEV</sequence>
<evidence type="ECO:0000313" key="2">
    <source>
        <dbReference type="EMBL" id="KAF1685402.1"/>
    </source>
</evidence>
<comment type="caution">
    <text evidence="2">The sequence shown here is derived from an EMBL/GenBank/DDBJ whole genome shotgun (WGS) entry which is preliminary data.</text>
</comment>
<reference evidence="2" key="1">
    <citation type="submission" date="2017-10" db="EMBL/GenBank/DDBJ databases">
        <title>Whole genome sequencing of members of genus Pseudoxanthomonas.</title>
        <authorList>
            <person name="Kumar S."/>
            <person name="Bansal K."/>
            <person name="Kaur A."/>
            <person name="Patil P."/>
            <person name="Sharma S."/>
            <person name="Patil P.B."/>
        </authorList>
    </citation>
    <scope>NUCLEOTIDE SEQUENCE</scope>
    <source>
        <strain evidence="2">DSM 22914</strain>
    </source>
</reference>
<keyword evidence="1" id="KW-0472">Membrane</keyword>
<evidence type="ECO:0008006" key="4">
    <source>
        <dbReference type="Google" id="ProtNLM"/>
    </source>
</evidence>
<gene>
    <name evidence="2" type="ORF">CR938_12965</name>
</gene>
<dbReference type="RefSeq" id="WP_162125404.1">
    <property type="nucleotide sequence ID" value="NZ_PDWK01000088.1"/>
</dbReference>
<keyword evidence="1" id="KW-1133">Transmembrane helix</keyword>
<organism evidence="2 3">
    <name type="scientific">Pseudoxanthomonas taiwanensis</name>
    <dbReference type="NCBI Taxonomy" id="176598"/>
    <lineage>
        <taxon>Bacteria</taxon>
        <taxon>Pseudomonadati</taxon>
        <taxon>Pseudomonadota</taxon>
        <taxon>Gammaproteobacteria</taxon>
        <taxon>Lysobacterales</taxon>
        <taxon>Lysobacteraceae</taxon>
        <taxon>Pseudoxanthomonas</taxon>
    </lineage>
</organism>
<evidence type="ECO:0000313" key="3">
    <source>
        <dbReference type="Proteomes" id="UP000717981"/>
    </source>
</evidence>
<protein>
    <recommendedName>
        <fullName evidence="4">Transmembrane protein</fullName>
    </recommendedName>
</protein>
<name>A0A921TGY8_9GAMM</name>
<dbReference type="AlphaFoldDB" id="A0A921TGY8"/>
<evidence type="ECO:0000256" key="1">
    <source>
        <dbReference type="SAM" id="Phobius"/>
    </source>
</evidence>